<dbReference type="EMBL" id="JACIDR010000001">
    <property type="protein sequence ID" value="MBB3971630.1"/>
    <property type="molecule type" value="Genomic_DNA"/>
</dbReference>
<reference evidence="2 3" key="1">
    <citation type="submission" date="2020-08" db="EMBL/GenBank/DDBJ databases">
        <title>Genomic Encyclopedia of Type Strains, Phase IV (KMG-IV): sequencing the most valuable type-strain genomes for metagenomic binning, comparative biology and taxonomic classification.</title>
        <authorList>
            <person name="Goeker M."/>
        </authorList>
    </citation>
    <scope>NUCLEOTIDE SEQUENCE [LARGE SCALE GENOMIC DNA]</scope>
    <source>
        <strain evidence="2 3">DSM 25481</strain>
    </source>
</reference>
<evidence type="ECO:0000256" key="1">
    <source>
        <dbReference type="SAM" id="SignalP"/>
    </source>
</evidence>
<keyword evidence="1" id="KW-0732">Signal</keyword>
<keyword evidence="3" id="KW-1185">Reference proteome</keyword>
<evidence type="ECO:0008006" key="4">
    <source>
        <dbReference type="Google" id="ProtNLM"/>
    </source>
</evidence>
<feature type="signal peptide" evidence="1">
    <location>
        <begin position="1"/>
        <end position="19"/>
    </location>
</feature>
<dbReference type="AlphaFoldDB" id="A0A7W6GDY5"/>
<dbReference type="RefSeq" id="WP_183393493.1">
    <property type="nucleotide sequence ID" value="NZ_JACIDR010000001.1"/>
</dbReference>
<evidence type="ECO:0000313" key="3">
    <source>
        <dbReference type="Proteomes" id="UP000528964"/>
    </source>
</evidence>
<evidence type="ECO:0000313" key="2">
    <source>
        <dbReference type="EMBL" id="MBB3971630.1"/>
    </source>
</evidence>
<gene>
    <name evidence="2" type="ORF">GGR24_000263</name>
</gene>
<accession>A0A7W6GDY5</accession>
<dbReference type="Proteomes" id="UP000528964">
    <property type="component" value="Unassembled WGS sequence"/>
</dbReference>
<comment type="caution">
    <text evidence="2">The sequence shown here is derived from an EMBL/GenBank/DDBJ whole genome shotgun (WGS) entry which is preliminary data.</text>
</comment>
<protein>
    <recommendedName>
        <fullName evidence="4">Phage shock protein B</fullName>
    </recommendedName>
</protein>
<sequence length="73" mass="7912">MLSALAFLCFVVTPTVAVAAALLRWLESAAAKADEEDRMQALTSNAADIAMRIENLETVMRAERGQAASELMR</sequence>
<organism evidence="2 3">
    <name type="scientific">Hansschlegelia beijingensis</name>
    <dbReference type="NCBI Taxonomy" id="1133344"/>
    <lineage>
        <taxon>Bacteria</taxon>
        <taxon>Pseudomonadati</taxon>
        <taxon>Pseudomonadota</taxon>
        <taxon>Alphaproteobacteria</taxon>
        <taxon>Hyphomicrobiales</taxon>
        <taxon>Methylopilaceae</taxon>
        <taxon>Hansschlegelia</taxon>
    </lineage>
</organism>
<name>A0A7W6GDY5_9HYPH</name>
<proteinExistence type="predicted"/>
<feature type="chain" id="PRO_5030871290" description="Phage shock protein B" evidence="1">
    <location>
        <begin position="20"/>
        <end position="73"/>
    </location>
</feature>